<dbReference type="InterPro" id="IPR010054">
    <property type="entry name" value="Type2_sec_GspG"/>
</dbReference>
<dbReference type="InterPro" id="IPR013545">
    <property type="entry name" value="T2SS_protein-GspG_C"/>
</dbReference>
<comment type="caution">
    <text evidence="13">The sequence shown here is derived from an EMBL/GenBank/DDBJ whole genome shotgun (WGS) entry which is preliminary data.</text>
</comment>
<name>A0A840YCY7_9SPHN</name>
<evidence type="ECO:0000313" key="13">
    <source>
        <dbReference type="EMBL" id="MBB5710714.1"/>
    </source>
</evidence>
<evidence type="ECO:0000256" key="4">
    <source>
        <dbReference type="ARBA" id="ARBA00022475"/>
    </source>
</evidence>
<evidence type="ECO:0000256" key="10">
    <source>
        <dbReference type="SAM" id="MobiDB-lite"/>
    </source>
</evidence>
<dbReference type="AlphaFoldDB" id="A0A840YCY7"/>
<evidence type="ECO:0000256" key="7">
    <source>
        <dbReference type="ARBA" id="ARBA00022692"/>
    </source>
</evidence>
<feature type="transmembrane region" description="Helical" evidence="11">
    <location>
        <begin position="24"/>
        <end position="47"/>
    </location>
</feature>
<evidence type="ECO:0000259" key="12">
    <source>
        <dbReference type="Pfam" id="PF08334"/>
    </source>
</evidence>
<keyword evidence="4" id="KW-1003">Cell membrane</keyword>
<comment type="subcellular location">
    <subcellularLocation>
        <location evidence="1">Cell inner membrane</location>
        <topology evidence="1">Single-pass membrane protein</topology>
    </subcellularLocation>
</comment>
<evidence type="ECO:0000256" key="1">
    <source>
        <dbReference type="ARBA" id="ARBA00004377"/>
    </source>
</evidence>
<dbReference type="Gene3D" id="3.30.700.10">
    <property type="entry name" value="Glycoprotein, Type 4 Pilin"/>
    <property type="match status" value="1"/>
</dbReference>
<evidence type="ECO:0000256" key="2">
    <source>
        <dbReference type="ARBA" id="ARBA00009984"/>
    </source>
</evidence>
<dbReference type="Pfam" id="PF08334">
    <property type="entry name" value="T2SSG"/>
    <property type="match status" value="1"/>
</dbReference>
<keyword evidence="14" id="KW-1185">Reference proteome</keyword>
<dbReference type="InterPro" id="IPR012902">
    <property type="entry name" value="N_methyl_site"/>
</dbReference>
<evidence type="ECO:0000256" key="6">
    <source>
        <dbReference type="ARBA" id="ARBA00022519"/>
    </source>
</evidence>
<keyword evidence="8 11" id="KW-1133">Transmembrane helix</keyword>
<keyword evidence="7 11" id="KW-0812">Transmembrane</keyword>
<dbReference type="PANTHER" id="PTHR30093:SF44">
    <property type="entry name" value="TYPE II SECRETION SYSTEM CORE PROTEIN G"/>
    <property type="match status" value="1"/>
</dbReference>
<dbReference type="PRINTS" id="PR00813">
    <property type="entry name" value="BCTERIALGSPG"/>
</dbReference>
<keyword evidence="5" id="KW-0488">Methylation</keyword>
<dbReference type="EMBL" id="JACIJF010000004">
    <property type="protein sequence ID" value="MBB5710714.1"/>
    <property type="molecule type" value="Genomic_DNA"/>
</dbReference>
<sequence>MKQFSDIAPPEPSRKRRAVPNGEAGLTLIEMLIVLVIIAVVAGLITMNVIGRPDEAKATTTKGNISSIEGALKMYRLDNGDYPTTEQGLKALVEKPTAPPVPGNWAQGGYLSAPPLDGWERPYAYSSDGMSFTIRSLGKDAKPGGDGVNTDLEGKG</sequence>
<evidence type="ECO:0000256" key="9">
    <source>
        <dbReference type="ARBA" id="ARBA00023136"/>
    </source>
</evidence>
<feature type="region of interest" description="Disordered" evidence="10">
    <location>
        <begin position="136"/>
        <end position="156"/>
    </location>
</feature>
<dbReference type="Pfam" id="PF07963">
    <property type="entry name" value="N_methyl"/>
    <property type="match status" value="1"/>
</dbReference>
<protein>
    <recommendedName>
        <fullName evidence="3">Type II secretion system core protein G</fullName>
    </recommendedName>
</protein>
<evidence type="ECO:0000256" key="5">
    <source>
        <dbReference type="ARBA" id="ARBA00022481"/>
    </source>
</evidence>
<dbReference type="SUPFAM" id="SSF54523">
    <property type="entry name" value="Pili subunits"/>
    <property type="match status" value="1"/>
</dbReference>
<proteinExistence type="inferred from homology"/>
<keyword evidence="9 11" id="KW-0472">Membrane</keyword>
<dbReference type="NCBIfam" id="TIGR01710">
    <property type="entry name" value="typeII_sec_gspG"/>
    <property type="match status" value="1"/>
</dbReference>
<dbReference type="RefSeq" id="WP_246352286.1">
    <property type="nucleotide sequence ID" value="NZ_JACIJF010000004.1"/>
</dbReference>
<dbReference type="PANTHER" id="PTHR30093">
    <property type="entry name" value="GENERAL SECRETION PATHWAY PROTEIN G"/>
    <property type="match status" value="1"/>
</dbReference>
<evidence type="ECO:0000256" key="3">
    <source>
        <dbReference type="ARBA" id="ARBA00020042"/>
    </source>
</evidence>
<dbReference type="GO" id="GO:0015627">
    <property type="term" value="C:type II protein secretion system complex"/>
    <property type="evidence" value="ECO:0007669"/>
    <property type="project" value="InterPro"/>
</dbReference>
<dbReference type="InterPro" id="IPR045584">
    <property type="entry name" value="Pilin-like"/>
</dbReference>
<feature type="domain" description="Type II secretion system protein GspG C-terminal" evidence="12">
    <location>
        <begin position="48"/>
        <end position="153"/>
    </location>
</feature>
<dbReference type="Proteomes" id="UP000527143">
    <property type="component" value="Unassembled WGS sequence"/>
</dbReference>
<organism evidence="13 14">
    <name type="scientific">Sphingomonas xinjiangensis</name>
    <dbReference type="NCBI Taxonomy" id="643568"/>
    <lineage>
        <taxon>Bacteria</taxon>
        <taxon>Pseudomonadati</taxon>
        <taxon>Pseudomonadota</taxon>
        <taxon>Alphaproteobacteria</taxon>
        <taxon>Sphingomonadales</taxon>
        <taxon>Sphingomonadaceae</taxon>
        <taxon>Sphingomonas</taxon>
    </lineage>
</organism>
<dbReference type="GO" id="GO:0015628">
    <property type="term" value="P:protein secretion by the type II secretion system"/>
    <property type="evidence" value="ECO:0007669"/>
    <property type="project" value="InterPro"/>
</dbReference>
<reference evidence="13 14" key="1">
    <citation type="submission" date="2020-08" db="EMBL/GenBank/DDBJ databases">
        <title>Genomic Encyclopedia of Type Strains, Phase IV (KMG-IV): sequencing the most valuable type-strain genomes for metagenomic binning, comparative biology and taxonomic classification.</title>
        <authorList>
            <person name="Goeker M."/>
        </authorList>
    </citation>
    <scope>NUCLEOTIDE SEQUENCE [LARGE SCALE GENOMIC DNA]</scope>
    <source>
        <strain evidence="13 14">DSM 26736</strain>
    </source>
</reference>
<evidence type="ECO:0000256" key="11">
    <source>
        <dbReference type="SAM" id="Phobius"/>
    </source>
</evidence>
<keyword evidence="6" id="KW-0997">Cell inner membrane</keyword>
<evidence type="ECO:0000313" key="14">
    <source>
        <dbReference type="Proteomes" id="UP000527143"/>
    </source>
</evidence>
<dbReference type="PROSITE" id="PS00409">
    <property type="entry name" value="PROKAR_NTER_METHYL"/>
    <property type="match status" value="1"/>
</dbReference>
<evidence type="ECO:0000256" key="8">
    <source>
        <dbReference type="ARBA" id="ARBA00022989"/>
    </source>
</evidence>
<gene>
    <name evidence="13" type="ORF">FHT02_001945</name>
</gene>
<comment type="similarity">
    <text evidence="2">Belongs to the GSP G family.</text>
</comment>
<dbReference type="InterPro" id="IPR000983">
    <property type="entry name" value="Bac_GSPG_pilin"/>
</dbReference>
<dbReference type="NCBIfam" id="TIGR02532">
    <property type="entry name" value="IV_pilin_GFxxxE"/>
    <property type="match status" value="1"/>
</dbReference>
<accession>A0A840YCY7</accession>
<dbReference type="GO" id="GO:0005886">
    <property type="term" value="C:plasma membrane"/>
    <property type="evidence" value="ECO:0007669"/>
    <property type="project" value="UniProtKB-SubCell"/>
</dbReference>